<dbReference type="OrthoDB" id="2151789at2759"/>
<dbReference type="EMBL" id="JAACJM010000170">
    <property type="protein sequence ID" value="KAF5340904.1"/>
    <property type="molecule type" value="Genomic_DNA"/>
</dbReference>
<dbReference type="InterPro" id="IPR016169">
    <property type="entry name" value="FAD-bd_PCMH_sub2"/>
</dbReference>
<dbReference type="InterPro" id="IPR036318">
    <property type="entry name" value="FAD-bd_PCMH-like_sf"/>
</dbReference>
<reference evidence="7 8" key="1">
    <citation type="journal article" date="2020" name="ISME J.">
        <title>Uncovering the hidden diversity of litter-decomposition mechanisms in mushroom-forming fungi.</title>
        <authorList>
            <person name="Floudas D."/>
            <person name="Bentzer J."/>
            <person name="Ahren D."/>
            <person name="Johansson T."/>
            <person name="Persson P."/>
            <person name="Tunlid A."/>
        </authorList>
    </citation>
    <scope>NUCLEOTIDE SEQUENCE [LARGE SCALE GENOMIC DNA]</scope>
    <source>
        <strain evidence="7 8">CBS 291.85</strain>
    </source>
</reference>
<dbReference type="PANTHER" id="PTHR42973:SF53">
    <property type="entry name" value="FAD-BINDING PCMH-TYPE DOMAIN-CONTAINING PROTEIN-RELATED"/>
    <property type="match status" value="1"/>
</dbReference>
<keyword evidence="4" id="KW-0560">Oxidoreductase</keyword>
<keyword evidence="8" id="KW-1185">Reference proteome</keyword>
<dbReference type="Gene3D" id="3.30.465.10">
    <property type="match status" value="1"/>
</dbReference>
<dbReference type="Pfam" id="PF01565">
    <property type="entry name" value="FAD_binding_4"/>
    <property type="match status" value="1"/>
</dbReference>
<organism evidence="7 8">
    <name type="scientific">Tetrapyrgos nigripes</name>
    <dbReference type="NCBI Taxonomy" id="182062"/>
    <lineage>
        <taxon>Eukaryota</taxon>
        <taxon>Fungi</taxon>
        <taxon>Dikarya</taxon>
        <taxon>Basidiomycota</taxon>
        <taxon>Agaricomycotina</taxon>
        <taxon>Agaricomycetes</taxon>
        <taxon>Agaricomycetidae</taxon>
        <taxon>Agaricales</taxon>
        <taxon>Marasmiineae</taxon>
        <taxon>Marasmiaceae</taxon>
        <taxon>Tetrapyrgos</taxon>
    </lineage>
</organism>
<keyword evidence="5" id="KW-0732">Signal</keyword>
<evidence type="ECO:0000256" key="3">
    <source>
        <dbReference type="ARBA" id="ARBA00022827"/>
    </source>
</evidence>
<comment type="similarity">
    <text evidence="1">Belongs to the oxygen-dependent FAD-linked oxidoreductase family.</text>
</comment>
<evidence type="ECO:0000256" key="1">
    <source>
        <dbReference type="ARBA" id="ARBA00005466"/>
    </source>
</evidence>
<dbReference type="GO" id="GO:0016491">
    <property type="term" value="F:oxidoreductase activity"/>
    <property type="evidence" value="ECO:0007669"/>
    <property type="project" value="UniProtKB-KW"/>
</dbReference>
<feature type="signal peptide" evidence="5">
    <location>
        <begin position="1"/>
        <end position="16"/>
    </location>
</feature>
<dbReference type="Proteomes" id="UP000559256">
    <property type="component" value="Unassembled WGS sequence"/>
</dbReference>
<dbReference type="SUPFAM" id="SSF56176">
    <property type="entry name" value="FAD-binding/transporter-associated domain-like"/>
    <property type="match status" value="1"/>
</dbReference>
<proteinExistence type="inferred from homology"/>
<evidence type="ECO:0000256" key="4">
    <source>
        <dbReference type="ARBA" id="ARBA00023002"/>
    </source>
</evidence>
<dbReference type="GO" id="GO:0071949">
    <property type="term" value="F:FAD binding"/>
    <property type="evidence" value="ECO:0007669"/>
    <property type="project" value="InterPro"/>
</dbReference>
<dbReference type="InterPro" id="IPR016166">
    <property type="entry name" value="FAD-bd_PCMH"/>
</dbReference>
<gene>
    <name evidence="7" type="ORF">D9758_012165</name>
</gene>
<keyword evidence="2" id="KW-0285">Flavoprotein</keyword>
<dbReference type="InterPro" id="IPR006094">
    <property type="entry name" value="Oxid_FAD_bind_N"/>
</dbReference>
<protein>
    <recommendedName>
        <fullName evidence="6">FAD-binding PCMH-type domain-containing protein</fullName>
    </recommendedName>
</protein>
<dbReference type="AlphaFoldDB" id="A0A8H5FL76"/>
<dbReference type="InterPro" id="IPR050416">
    <property type="entry name" value="FAD-linked_Oxidoreductase"/>
</dbReference>
<evidence type="ECO:0000256" key="2">
    <source>
        <dbReference type="ARBA" id="ARBA00022630"/>
    </source>
</evidence>
<evidence type="ECO:0000313" key="7">
    <source>
        <dbReference type="EMBL" id="KAF5340904.1"/>
    </source>
</evidence>
<sequence length="507" mass="56571">MLSLLVPLACLALSRASQTPLNVPKDKGPGLVCCTSLSETLPNPSIVHFPGSSEYEAQQKHYYILQQTELNPSCRISPTTSSEVSLIVKTLTKHDCPFAVRSGGHMSWTAANSAGGVTLDLGQLNGVDVDEEKGVVRLGPGSTWKRVYTVMEGYNVTTAGARMTDVGGISLLSFQHGFGSDNVANYEVVLADGSIVNANATSHPDLFWALKLGSTNYGIVTRFDTFTYPLKDVWSGLRVYPVTSQETPQLLENWATFSRNVASLKDELQFLVLGRHRQDNVDERIVVWHGSLDTTPTPPLTPAASTHDTTRATTLLGFLEDLTGFDEQKRTRWSTFTVKIDAAFLWDTFSRMKEIFDELEYVSGLQWDLCLQPIAQSFLTASSKTGGNPFRKVLMESEDDLAIVEFIISWRNKADDEAMYNAIRKLTTWGEDTARQRGIFNSFIYLNYASDEQPVYARSVNRDDLARMRKVKLTYDSEDVLGRLWKGGFKLPHDSSDEHWYAARTEL</sequence>
<feature type="domain" description="FAD-binding PCMH-type" evidence="6">
    <location>
        <begin position="68"/>
        <end position="230"/>
    </location>
</feature>
<dbReference type="PROSITE" id="PS51387">
    <property type="entry name" value="FAD_PCMH"/>
    <property type="match status" value="1"/>
</dbReference>
<keyword evidence="3" id="KW-0274">FAD</keyword>
<name>A0A8H5FL76_9AGAR</name>
<evidence type="ECO:0000256" key="5">
    <source>
        <dbReference type="SAM" id="SignalP"/>
    </source>
</evidence>
<accession>A0A8H5FL76</accession>
<evidence type="ECO:0000259" key="6">
    <source>
        <dbReference type="PROSITE" id="PS51387"/>
    </source>
</evidence>
<dbReference type="PANTHER" id="PTHR42973">
    <property type="entry name" value="BINDING OXIDOREDUCTASE, PUTATIVE (AFU_ORTHOLOGUE AFUA_1G17690)-RELATED"/>
    <property type="match status" value="1"/>
</dbReference>
<comment type="caution">
    <text evidence="7">The sequence shown here is derived from an EMBL/GenBank/DDBJ whole genome shotgun (WGS) entry which is preliminary data.</text>
</comment>
<feature type="chain" id="PRO_5034996000" description="FAD-binding PCMH-type domain-containing protein" evidence="5">
    <location>
        <begin position="17"/>
        <end position="507"/>
    </location>
</feature>
<evidence type="ECO:0000313" key="8">
    <source>
        <dbReference type="Proteomes" id="UP000559256"/>
    </source>
</evidence>